<evidence type="ECO:0000256" key="2">
    <source>
        <dbReference type="ARBA" id="ARBA00022529"/>
    </source>
</evidence>
<evidence type="ECO:0000256" key="6">
    <source>
        <dbReference type="ARBA" id="ARBA00023295"/>
    </source>
</evidence>
<protein>
    <recommendedName>
        <fullName evidence="7">Lysozyme</fullName>
        <ecNumber evidence="7">3.2.1.17</ecNumber>
    </recommendedName>
</protein>
<dbReference type="RefSeq" id="WP_096762810.1">
    <property type="nucleotide sequence ID" value="NZ_NXDM01000009.1"/>
</dbReference>
<dbReference type="Proteomes" id="UP000218807">
    <property type="component" value="Unassembled WGS sequence"/>
</dbReference>
<dbReference type="GO" id="GO:0003796">
    <property type="term" value="F:lysozyme activity"/>
    <property type="evidence" value="ECO:0007669"/>
    <property type="project" value="UniProtKB-EC"/>
</dbReference>
<reference evidence="9 10" key="1">
    <citation type="submission" date="2017-09" db="EMBL/GenBank/DDBJ databases">
        <title>Comparative genomics of rhizobia isolated from Phaseolus vulgaris in China.</title>
        <authorList>
            <person name="Tong W."/>
        </authorList>
    </citation>
    <scope>NUCLEOTIDE SEQUENCE [LARGE SCALE GENOMIC DNA]</scope>
    <source>
        <strain evidence="9 10">L101</strain>
    </source>
</reference>
<proteinExistence type="inferred from homology"/>
<evidence type="ECO:0000256" key="7">
    <source>
        <dbReference type="RuleBase" id="RU003788"/>
    </source>
</evidence>
<evidence type="ECO:0000313" key="9">
    <source>
        <dbReference type="EMBL" id="PCK80982.1"/>
    </source>
</evidence>
<sequence length="237" mass="25042">MARQVNATTEAALKQWESFIPFVYDDADPKPGLKKTRLRPGMKVRGTATQGYGHTGPDVYPGAPDVTEAQALAWLRSDLNPCERAVATSAKVDLTDNQFGALVMFAFNAGIGAFKSSTLLKKLNAGNYAAVPGELAKWNKTTIDGKKVVSNGLVNRRAAEAGLWAKGGYIQSSGTPALPQRAPLINGKVVSTITAVSSTGALQFVPHDGPLAYALAGVLVLACVVGIGLYVWDRVKN</sequence>
<dbReference type="SUPFAM" id="SSF53955">
    <property type="entry name" value="Lysozyme-like"/>
    <property type="match status" value="1"/>
</dbReference>
<comment type="caution">
    <text evidence="9">The sequence shown here is derived from an EMBL/GenBank/DDBJ whole genome shotgun (WGS) entry which is preliminary data.</text>
</comment>
<keyword evidence="8" id="KW-0812">Transmembrane</keyword>
<keyword evidence="5" id="KW-1035">Host cytoplasm</keyword>
<keyword evidence="8" id="KW-1133">Transmembrane helix</keyword>
<evidence type="ECO:0000313" key="10">
    <source>
        <dbReference type="Proteomes" id="UP000218807"/>
    </source>
</evidence>
<evidence type="ECO:0000256" key="4">
    <source>
        <dbReference type="ARBA" id="ARBA00022801"/>
    </source>
</evidence>
<dbReference type="InterPro" id="IPR023346">
    <property type="entry name" value="Lysozyme-like_dom_sf"/>
</dbReference>
<dbReference type="EMBL" id="NXDM01000009">
    <property type="protein sequence ID" value="PCK80982.1"/>
    <property type="molecule type" value="Genomic_DNA"/>
</dbReference>
<dbReference type="CDD" id="cd00737">
    <property type="entry name" value="lyz_endolysin_autolysin"/>
    <property type="match status" value="1"/>
</dbReference>
<dbReference type="Gene3D" id="1.10.530.40">
    <property type="match status" value="1"/>
</dbReference>
<dbReference type="InterPro" id="IPR051018">
    <property type="entry name" value="Bacteriophage_GH24"/>
</dbReference>
<comment type="catalytic activity">
    <reaction evidence="1 7">
        <text>Hydrolysis of (1-&gt;4)-beta-linkages between N-acetylmuramic acid and N-acetyl-D-glucosamine residues in a peptidoglycan and between N-acetyl-D-glucosamine residues in chitodextrins.</text>
        <dbReference type="EC" id="3.2.1.17"/>
    </reaction>
</comment>
<evidence type="ECO:0000256" key="1">
    <source>
        <dbReference type="ARBA" id="ARBA00000632"/>
    </source>
</evidence>
<keyword evidence="6 7" id="KW-0326">Glycosidase</keyword>
<dbReference type="Pfam" id="PF00959">
    <property type="entry name" value="Phage_lysozyme"/>
    <property type="match status" value="1"/>
</dbReference>
<dbReference type="InterPro" id="IPR023347">
    <property type="entry name" value="Lysozyme_dom_sf"/>
</dbReference>
<dbReference type="AlphaFoldDB" id="A0A2A5KVC0"/>
<dbReference type="HAMAP" id="MF_04110">
    <property type="entry name" value="ENDOLYSIN_T4"/>
    <property type="match status" value="1"/>
</dbReference>
<dbReference type="GO" id="GO:0042742">
    <property type="term" value="P:defense response to bacterium"/>
    <property type="evidence" value="ECO:0007669"/>
    <property type="project" value="UniProtKB-KW"/>
</dbReference>
<evidence type="ECO:0000256" key="3">
    <source>
        <dbReference type="ARBA" id="ARBA00022638"/>
    </source>
</evidence>
<dbReference type="InterPro" id="IPR034690">
    <property type="entry name" value="Endolysin_T4_type"/>
</dbReference>
<evidence type="ECO:0000256" key="8">
    <source>
        <dbReference type="SAM" id="Phobius"/>
    </source>
</evidence>
<keyword evidence="10" id="KW-1185">Reference proteome</keyword>
<dbReference type="InterPro" id="IPR002196">
    <property type="entry name" value="Glyco_hydro_24"/>
</dbReference>
<dbReference type="InterPro" id="IPR033907">
    <property type="entry name" value="Endolysin_autolysin"/>
</dbReference>
<keyword evidence="3 7" id="KW-0081">Bacteriolytic enzyme</keyword>
<organism evidence="9 10">
    <name type="scientific">Rhizobium sophoriradicis</name>
    <dbReference type="NCBI Taxonomy" id="1535245"/>
    <lineage>
        <taxon>Bacteria</taxon>
        <taxon>Pseudomonadati</taxon>
        <taxon>Pseudomonadota</taxon>
        <taxon>Alphaproteobacteria</taxon>
        <taxon>Hyphomicrobiales</taxon>
        <taxon>Rhizobiaceae</taxon>
        <taxon>Rhizobium/Agrobacterium group</taxon>
        <taxon>Rhizobium</taxon>
    </lineage>
</organism>
<dbReference type="GO" id="GO:0009253">
    <property type="term" value="P:peptidoglycan catabolic process"/>
    <property type="evidence" value="ECO:0007669"/>
    <property type="project" value="InterPro"/>
</dbReference>
<dbReference type="GO" id="GO:0031640">
    <property type="term" value="P:killing of cells of another organism"/>
    <property type="evidence" value="ECO:0007669"/>
    <property type="project" value="UniProtKB-KW"/>
</dbReference>
<dbReference type="EC" id="3.2.1.17" evidence="7"/>
<keyword evidence="8" id="KW-0472">Membrane</keyword>
<feature type="transmembrane region" description="Helical" evidence="8">
    <location>
        <begin position="211"/>
        <end position="232"/>
    </location>
</feature>
<gene>
    <name evidence="9" type="ORF">CPT34_11195</name>
</gene>
<keyword evidence="4 7" id="KW-0378">Hydrolase</keyword>
<accession>A0A2A5KVC0</accession>
<dbReference type="PANTHER" id="PTHR38107">
    <property type="match status" value="1"/>
</dbReference>
<name>A0A2A5KVC0_9HYPH</name>
<dbReference type="PANTHER" id="PTHR38107:SF3">
    <property type="entry name" value="LYSOZYME RRRD-RELATED"/>
    <property type="match status" value="1"/>
</dbReference>
<keyword evidence="2 7" id="KW-0929">Antimicrobial</keyword>
<evidence type="ECO:0000256" key="5">
    <source>
        <dbReference type="ARBA" id="ARBA00023200"/>
    </source>
</evidence>
<comment type="similarity">
    <text evidence="7">Belongs to the glycosyl hydrolase 24 family.</text>
</comment>
<dbReference type="GO" id="GO:0016998">
    <property type="term" value="P:cell wall macromolecule catabolic process"/>
    <property type="evidence" value="ECO:0007669"/>
    <property type="project" value="InterPro"/>
</dbReference>